<gene>
    <name evidence="1" type="ORF">SDC9_117898</name>
</gene>
<accession>A0A645BZE6</accession>
<reference evidence="1" key="1">
    <citation type="submission" date="2019-08" db="EMBL/GenBank/DDBJ databases">
        <authorList>
            <person name="Kucharzyk K."/>
            <person name="Murdoch R.W."/>
            <person name="Higgins S."/>
            <person name="Loffler F."/>
        </authorList>
    </citation>
    <scope>NUCLEOTIDE SEQUENCE</scope>
</reference>
<proteinExistence type="predicted"/>
<comment type="caution">
    <text evidence="1">The sequence shown here is derived from an EMBL/GenBank/DDBJ whole genome shotgun (WGS) entry which is preliminary data.</text>
</comment>
<name>A0A645BZE6_9ZZZZ</name>
<evidence type="ECO:0008006" key="2">
    <source>
        <dbReference type="Google" id="ProtNLM"/>
    </source>
</evidence>
<evidence type="ECO:0000313" key="1">
    <source>
        <dbReference type="EMBL" id="MPM70936.1"/>
    </source>
</evidence>
<dbReference type="EMBL" id="VSSQ01023797">
    <property type="protein sequence ID" value="MPM70936.1"/>
    <property type="molecule type" value="Genomic_DNA"/>
</dbReference>
<organism evidence="1">
    <name type="scientific">bioreactor metagenome</name>
    <dbReference type="NCBI Taxonomy" id="1076179"/>
    <lineage>
        <taxon>unclassified sequences</taxon>
        <taxon>metagenomes</taxon>
        <taxon>ecological metagenomes</taxon>
    </lineage>
</organism>
<dbReference type="SUPFAM" id="SSF53448">
    <property type="entry name" value="Nucleotide-diphospho-sugar transferases"/>
    <property type="match status" value="1"/>
</dbReference>
<protein>
    <recommendedName>
        <fullName evidence="2">Nucleotide-diphospho-sugar transferase domain-containing protein</fullName>
    </recommendedName>
</protein>
<dbReference type="AlphaFoldDB" id="A0A645BZE6"/>
<dbReference type="InterPro" id="IPR029044">
    <property type="entry name" value="Nucleotide-diphossugar_trans"/>
</dbReference>
<sequence length="284" mass="32709">MESIGFYIGHENSVPKANLLYRSLCENTAFADKCWIAAVVPDGLRAQSFFEIPTVRFEVPESCRRIPFADKMLAAAEFENRSPGEYLWLDADSYFFRDVRFPQKAEICVNPVDMRNIGVRYGDKLGPLWELLFGYFGLEPACAGSVTTGITRERIYPYYNVGMVRIKESKGVFSETGEVLRRLLALEDMKILLDSSPLIRIFLHQAVFSCVVLKMYGDGIRALPYGTNYPLHLHDKDPSPIPFEDVVSIRYDDYFDRHRAPAIWDSIFNGMEIELKSCWYYPDW</sequence>